<dbReference type="PANTHER" id="PTHR11453">
    <property type="entry name" value="ANION EXCHANGE PROTEIN"/>
    <property type="match status" value="1"/>
</dbReference>
<dbReference type="InterPro" id="IPR003020">
    <property type="entry name" value="HCO3_transpt_euk"/>
</dbReference>
<dbReference type="GO" id="GO:0006820">
    <property type="term" value="P:monoatomic anion transport"/>
    <property type="evidence" value="ECO:0007669"/>
    <property type="project" value="InterPro"/>
</dbReference>
<dbReference type="GO" id="GO:0005452">
    <property type="term" value="F:solute:inorganic anion antiporter activity"/>
    <property type="evidence" value="ECO:0007669"/>
    <property type="project" value="InterPro"/>
</dbReference>
<evidence type="ECO:0000256" key="4">
    <source>
        <dbReference type="ARBA" id="ARBA00023136"/>
    </source>
</evidence>
<dbReference type="PANTHER" id="PTHR11453:SF127">
    <property type="entry name" value="SOLUTE CARRIER FAMILY 4 MEMBER 11"/>
    <property type="match status" value="1"/>
</dbReference>
<evidence type="ECO:0000256" key="3">
    <source>
        <dbReference type="ARBA" id="ARBA00022989"/>
    </source>
</evidence>
<evidence type="ECO:0000256" key="5">
    <source>
        <dbReference type="SAM" id="Phobius"/>
    </source>
</evidence>
<comment type="caution">
    <text evidence="7">The sequence shown here is derived from an EMBL/GenBank/DDBJ whole genome shotgun (WGS) entry which is preliminary data.</text>
</comment>
<keyword evidence="8" id="KW-1185">Reference proteome</keyword>
<reference evidence="7" key="1">
    <citation type="submission" date="2021-02" db="EMBL/GenBank/DDBJ databases">
        <authorList>
            <person name="Nowell W R."/>
        </authorList>
    </citation>
    <scope>NUCLEOTIDE SEQUENCE</scope>
</reference>
<name>A0A820D4U4_9BILA</name>
<organism evidence="7 8">
    <name type="scientific">Rotaria magnacalcarata</name>
    <dbReference type="NCBI Taxonomy" id="392030"/>
    <lineage>
        <taxon>Eukaryota</taxon>
        <taxon>Metazoa</taxon>
        <taxon>Spiralia</taxon>
        <taxon>Gnathifera</taxon>
        <taxon>Rotifera</taxon>
        <taxon>Eurotatoria</taxon>
        <taxon>Bdelloidea</taxon>
        <taxon>Philodinida</taxon>
        <taxon>Philodinidae</taxon>
        <taxon>Rotaria</taxon>
    </lineage>
</organism>
<dbReference type="AlphaFoldDB" id="A0A820D4U4"/>
<feature type="transmembrane region" description="Helical" evidence="5">
    <location>
        <begin position="52"/>
        <end position="69"/>
    </location>
</feature>
<feature type="domain" description="Bicarbonate transporter-like transmembrane" evidence="6">
    <location>
        <begin position="9"/>
        <end position="84"/>
    </location>
</feature>
<evidence type="ECO:0000256" key="2">
    <source>
        <dbReference type="ARBA" id="ARBA00022692"/>
    </source>
</evidence>
<dbReference type="GO" id="GO:0050801">
    <property type="term" value="P:monoatomic ion homeostasis"/>
    <property type="evidence" value="ECO:0007669"/>
    <property type="project" value="TreeGrafter"/>
</dbReference>
<protein>
    <recommendedName>
        <fullName evidence="6">Bicarbonate transporter-like transmembrane domain-containing protein</fullName>
    </recommendedName>
</protein>
<sequence>MFSTKLWKAAYPPNHYIRQVPQRKIHLFTFLQLIQLSILCILGFSPILYTKLILPIWLVAMVGFRYRILPKIIATKYLRALDQRL</sequence>
<dbReference type="EMBL" id="CAJOBG010007767">
    <property type="protein sequence ID" value="CAF4226063.1"/>
    <property type="molecule type" value="Genomic_DNA"/>
</dbReference>
<comment type="subcellular location">
    <subcellularLocation>
        <location evidence="1">Membrane</location>
        <topology evidence="1">Multi-pass membrane protein</topology>
    </subcellularLocation>
</comment>
<dbReference type="GO" id="GO:0016323">
    <property type="term" value="C:basolateral plasma membrane"/>
    <property type="evidence" value="ECO:0007669"/>
    <property type="project" value="TreeGrafter"/>
</dbReference>
<keyword evidence="2 5" id="KW-0812">Transmembrane</keyword>
<dbReference type="Proteomes" id="UP000663866">
    <property type="component" value="Unassembled WGS sequence"/>
</dbReference>
<dbReference type="InterPro" id="IPR011531">
    <property type="entry name" value="HCO3_transpt-like_TM_dom"/>
</dbReference>
<evidence type="ECO:0000313" key="7">
    <source>
        <dbReference type="EMBL" id="CAF4226063.1"/>
    </source>
</evidence>
<evidence type="ECO:0000313" key="8">
    <source>
        <dbReference type="Proteomes" id="UP000663866"/>
    </source>
</evidence>
<proteinExistence type="predicted"/>
<feature type="transmembrane region" description="Helical" evidence="5">
    <location>
        <begin position="25"/>
        <end position="46"/>
    </location>
</feature>
<evidence type="ECO:0000256" key="1">
    <source>
        <dbReference type="ARBA" id="ARBA00004141"/>
    </source>
</evidence>
<accession>A0A820D4U4</accession>
<keyword evidence="4 5" id="KW-0472">Membrane</keyword>
<keyword evidence="3 5" id="KW-1133">Transmembrane helix</keyword>
<gene>
    <name evidence="7" type="ORF">OVN521_LOCUS27712</name>
</gene>
<dbReference type="Pfam" id="PF00955">
    <property type="entry name" value="HCO3_cotransp"/>
    <property type="match status" value="1"/>
</dbReference>
<evidence type="ECO:0000259" key="6">
    <source>
        <dbReference type="Pfam" id="PF00955"/>
    </source>
</evidence>